<organism evidence="3 4">
    <name type="scientific">Rhizodiscina lignyota</name>
    <dbReference type="NCBI Taxonomy" id="1504668"/>
    <lineage>
        <taxon>Eukaryota</taxon>
        <taxon>Fungi</taxon>
        <taxon>Dikarya</taxon>
        <taxon>Ascomycota</taxon>
        <taxon>Pezizomycotina</taxon>
        <taxon>Dothideomycetes</taxon>
        <taxon>Pleosporomycetidae</taxon>
        <taxon>Aulographales</taxon>
        <taxon>Rhizodiscinaceae</taxon>
        <taxon>Rhizodiscina</taxon>
    </lineage>
</organism>
<evidence type="ECO:0000313" key="3">
    <source>
        <dbReference type="EMBL" id="KAF2096124.1"/>
    </source>
</evidence>
<protein>
    <submittedName>
        <fullName evidence="3">Uncharacterized protein</fullName>
    </submittedName>
</protein>
<gene>
    <name evidence="3" type="ORF">NA57DRAFT_78897</name>
</gene>
<evidence type="ECO:0000313" key="4">
    <source>
        <dbReference type="Proteomes" id="UP000799772"/>
    </source>
</evidence>
<reference evidence="3" key="1">
    <citation type="journal article" date="2020" name="Stud. Mycol.">
        <title>101 Dothideomycetes genomes: a test case for predicting lifestyles and emergence of pathogens.</title>
        <authorList>
            <person name="Haridas S."/>
            <person name="Albert R."/>
            <person name="Binder M."/>
            <person name="Bloem J."/>
            <person name="Labutti K."/>
            <person name="Salamov A."/>
            <person name="Andreopoulos B."/>
            <person name="Baker S."/>
            <person name="Barry K."/>
            <person name="Bills G."/>
            <person name="Bluhm B."/>
            <person name="Cannon C."/>
            <person name="Castanera R."/>
            <person name="Culley D."/>
            <person name="Daum C."/>
            <person name="Ezra D."/>
            <person name="Gonzalez J."/>
            <person name="Henrissat B."/>
            <person name="Kuo A."/>
            <person name="Liang C."/>
            <person name="Lipzen A."/>
            <person name="Lutzoni F."/>
            <person name="Magnuson J."/>
            <person name="Mondo S."/>
            <person name="Nolan M."/>
            <person name="Ohm R."/>
            <person name="Pangilinan J."/>
            <person name="Park H.-J."/>
            <person name="Ramirez L."/>
            <person name="Alfaro M."/>
            <person name="Sun H."/>
            <person name="Tritt A."/>
            <person name="Yoshinaga Y."/>
            <person name="Zwiers L.-H."/>
            <person name="Turgeon B."/>
            <person name="Goodwin S."/>
            <person name="Spatafora J."/>
            <person name="Crous P."/>
            <person name="Grigoriev I."/>
        </authorList>
    </citation>
    <scope>NUCLEOTIDE SEQUENCE</scope>
    <source>
        <strain evidence="3">CBS 133067</strain>
    </source>
</reference>
<feature type="compositionally biased region" description="Basic and acidic residues" evidence="1">
    <location>
        <begin position="164"/>
        <end position="181"/>
    </location>
</feature>
<evidence type="ECO:0000256" key="2">
    <source>
        <dbReference type="SAM" id="Phobius"/>
    </source>
</evidence>
<dbReference type="Proteomes" id="UP000799772">
    <property type="component" value="Unassembled WGS sequence"/>
</dbReference>
<keyword evidence="4" id="KW-1185">Reference proteome</keyword>
<dbReference type="AlphaFoldDB" id="A0A9P4IC00"/>
<keyword evidence="2" id="KW-0812">Transmembrane</keyword>
<proteinExistence type="predicted"/>
<accession>A0A9P4IC00</accession>
<sequence>MSDGLSIAIFVIVLTQIYLSGYFLFLAQSELKRHEKDRRDREHWPRVNMQPDVQLSEDYGARYYNRVAQACEQPVARAARNEAIDGNPLCVKLERIRIHLAQEQERAHLHLRTVLRDVDEVLNWYRALCRIDDTRLPGTSFPNDSIRQSCCQSTYLYSNSSDQETQKEEERDPQRSQGKEFDIDEQAGQ</sequence>
<keyword evidence="2" id="KW-0472">Membrane</keyword>
<comment type="caution">
    <text evidence="3">The sequence shown here is derived from an EMBL/GenBank/DDBJ whole genome shotgun (WGS) entry which is preliminary data.</text>
</comment>
<keyword evidence="2" id="KW-1133">Transmembrane helix</keyword>
<name>A0A9P4IC00_9PEZI</name>
<feature type="transmembrane region" description="Helical" evidence="2">
    <location>
        <begin position="6"/>
        <end position="27"/>
    </location>
</feature>
<dbReference type="EMBL" id="ML978130">
    <property type="protein sequence ID" value="KAF2096124.1"/>
    <property type="molecule type" value="Genomic_DNA"/>
</dbReference>
<evidence type="ECO:0000256" key="1">
    <source>
        <dbReference type="SAM" id="MobiDB-lite"/>
    </source>
</evidence>
<feature type="region of interest" description="Disordered" evidence="1">
    <location>
        <begin position="158"/>
        <end position="189"/>
    </location>
</feature>